<sequence length="319" mass="32569">MGLLVISITASLSIGSHMLHPATLPNLLMSYHSLDSADAALLSLRLPRTVLGILAGMALGVSGCLMQNLTRNPLSDPGVLGINAGALLAMALGAGLLGLTDWHIYAAVAFLGATLAALGVHAIGFVGHPPLIPLRLTLAGVAMNAVLGGLATMLILLDAERFDRVRGWSTGAIAVADFTVPVAIMPFILVGLALAFLSVRGLNALALGDELARAMGVRVRRMRLVGGLAATLLAGAATAGAGPIAFAGLMVPHIVRPFAGADERRVLLYTALAAPSLLLIADTAGRVVLSPAEMPAGIVMALVGAPVFIAILRRRSGFS</sequence>
<dbReference type="Gene3D" id="1.10.3470.10">
    <property type="entry name" value="ABC transporter involved in vitamin B12 uptake, BtuC"/>
    <property type="match status" value="1"/>
</dbReference>
<keyword evidence="9" id="KW-0614">Plasmid</keyword>
<dbReference type="RefSeq" id="WP_306160964.1">
    <property type="nucleotide sequence ID" value="NZ_CP132315.1"/>
</dbReference>
<keyword evidence="6 8" id="KW-1133">Transmembrane helix</keyword>
<evidence type="ECO:0000256" key="5">
    <source>
        <dbReference type="ARBA" id="ARBA00022692"/>
    </source>
</evidence>
<keyword evidence="5 8" id="KW-0812">Transmembrane</keyword>
<dbReference type="PANTHER" id="PTHR30472">
    <property type="entry name" value="FERRIC ENTEROBACTIN TRANSPORT SYSTEM PERMEASE PROTEIN"/>
    <property type="match status" value="1"/>
</dbReference>
<protein>
    <submittedName>
        <fullName evidence="9">Iron chelate uptake ABC transporter family permease subunit</fullName>
    </submittedName>
</protein>
<feature type="transmembrane region" description="Helical" evidence="8">
    <location>
        <begin position="224"/>
        <end position="246"/>
    </location>
</feature>
<geneLocation type="plasmid" evidence="9 10">
    <name>unnamed1</name>
</geneLocation>
<dbReference type="InterPro" id="IPR037294">
    <property type="entry name" value="ABC_BtuC-like"/>
</dbReference>
<evidence type="ECO:0000256" key="4">
    <source>
        <dbReference type="ARBA" id="ARBA00022475"/>
    </source>
</evidence>
<gene>
    <name evidence="9" type="ORF">Q9315_21405</name>
</gene>
<evidence type="ECO:0000256" key="3">
    <source>
        <dbReference type="ARBA" id="ARBA00022448"/>
    </source>
</evidence>
<evidence type="ECO:0000256" key="1">
    <source>
        <dbReference type="ARBA" id="ARBA00004651"/>
    </source>
</evidence>
<evidence type="ECO:0000256" key="8">
    <source>
        <dbReference type="SAM" id="Phobius"/>
    </source>
</evidence>
<evidence type="ECO:0000256" key="2">
    <source>
        <dbReference type="ARBA" id="ARBA00007935"/>
    </source>
</evidence>
<feature type="transmembrane region" description="Helical" evidence="8">
    <location>
        <begin position="78"/>
        <end position="98"/>
    </location>
</feature>
<name>A0ABY9KAP0_9HYPH</name>
<accession>A0ABY9KAP0</accession>
<evidence type="ECO:0000256" key="7">
    <source>
        <dbReference type="ARBA" id="ARBA00023136"/>
    </source>
</evidence>
<keyword evidence="10" id="KW-1185">Reference proteome</keyword>
<dbReference type="InterPro" id="IPR000522">
    <property type="entry name" value="ABC_transptr_permease_BtuC"/>
</dbReference>
<dbReference type="Proteomes" id="UP001225788">
    <property type="component" value="Plasmid unnamed1"/>
</dbReference>
<feature type="transmembrane region" description="Helical" evidence="8">
    <location>
        <begin position="138"/>
        <end position="158"/>
    </location>
</feature>
<keyword evidence="3" id="KW-0813">Transport</keyword>
<comment type="subcellular location">
    <subcellularLocation>
        <location evidence="1">Cell membrane</location>
        <topology evidence="1">Multi-pass membrane protein</topology>
    </subcellularLocation>
</comment>
<organism evidence="9 10">
    <name type="scientific">Shinella oryzae</name>
    <dbReference type="NCBI Taxonomy" id="2871820"/>
    <lineage>
        <taxon>Bacteria</taxon>
        <taxon>Pseudomonadati</taxon>
        <taxon>Pseudomonadota</taxon>
        <taxon>Alphaproteobacteria</taxon>
        <taxon>Hyphomicrobiales</taxon>
        <taxon>Rhizobiaceae</taxon>
        <taxon>Shinella</taxon>
    </lineage>
</organism>
<evidence type="ECO:0000256" key="6">
    <source>
        <dbReference type="ARBA" id="ARBA00022989"/>
    </source>
</evidence>
<keyword evidence="7 8" id="KW-0472">Membrane</keyword>
<feature type="transmembrane region" description="Helical" evidence="8">
    <location>
        <begin position="178"/>
        <end position="203"/>
    </location>
</feature>
<dbReference type="CDD" id="cd06550">
    <property type="entry name" value="TM_ABC_iron-siderophores_like"/>
    <property type="match status" value="1"/>
</dbReference>
<feature type="transmembrane region" description="Helical" evidence="8">
    <location>
        <begin position="104"/>
        <end position="126"/>
    </location>
</feature>
<proteinExistence type="inferred from homology"/>
<dbReference type="PANTHER" id="PTHR30472:SF1">
    <property type="entry name" value="FE(3+) DICITRATE TRANSPORT SYSTEM PERMEASE PROTEIN FECC-RELATED"/>
    <property type="match status" value="1"/>
</dbReference>
<evidence type="ECO:0000313" key="9">
    <source>
        <dbReference type="EMBL" id="WLS04754.1"/>
    </source>
</evidence>
<comment type="similarity">
    <text evidence="2">Belongs to the binding-protein-dependent transport system permease family. FecCD subfamily.</text>
</comment>
<feature type="transmembrane region" description="Helical" evidence="8">
    <location>
        <begin position="45"/>
        <end position="66"/>
    </location>
</feature>
<evidence type="ECO:0000313" key="10">
    <source>
        <dbReference type="Proteomes" id="UP001225788"/>
    </source>
</evidence>
<dbReference type="Pfam" id="PF01032">
    <property type="entry name" value="FecCD"/>
    <property type="match status" value="1"/>
</dbReference>
<dbReference type="EMBL" id="CP132315">
    <property type="protein sequence ID" value="WLS04754.1"/>
    <property type="molecule type" value="Genomic_DNA"/>
</dbReference>
<feature type="transmembrane region" description="Helical" evidence="8">
    <location>
        <begin position="296"/>
        <end position="313"/>
    </location>
</feature>
<reference evidence="9 10" key="1">
    <citation type="submission" date="2023-08" db="EMBL/GenBank/DDBJ databases">
        <title>Pathogen: clinical or host-associated sample.</title>
        <authorList>
            <person name="Hergert J."/>
            <person name="Casey R."/>
            <person name="Wagner J."/>
            <person name="Young E.L."/>
            <person name="Oakeson K.F."/>
        </authorList>
    </citation>
    <scope>NUCLEOTIDE SEQUENCE [LARGE SCALE GENOMIC DNA]</scope>
    <source>
        <strain evidence="9 10">UPHL-collab-2</strain>
        <plasmid evidence="9 10">unnamed1</plasmid>
    </source>
</reference>
<feature type="transmembrane region" description="Helical" evidence="8">
    <location>
        <begin position="266"/>
        <end position="289"/>
    </location>
</feature>
<dbReference type="SUPFAM" id="SSF81345">
    <property type="entry name" value="ABC transporter involved in vitamin B12 uptake, BtuC"/>
    <property type="match status" value="1"/>
</dbReference>
<keyword evidence="4" id="KW-1003">Cell membrane</keyword>